<proteinExistence type="predicted"/>
<protein>
    <recommendedName>
        <fullName evidence="6">NHL repeat-containing protein</fullName>
    </recommendedName>
</protein>
<sequence>MALTSAGEVVITDSGNNRIRKLSANHEQLSTLAGSGVDMAPGRQPPNYADGDGSSARFDKPNAVAVDAAGNTYVADTWNHLVRKISASGTVTTLAGKVGVCGNQDGAGNSATFCRPTGIAVDKAGNVYVSEVKLEEKSHSSLANPIRKITPAGQVSTLTSKASTYPTALGISGPVTVDVYNPVHLAIDSTGTLHVADPNDHVIRKYAADGQATVLSGTVGPRNQGGTDGGAATAQFSELKTIAFDSSDRLFVLDRIDYQPAIRRIGSDGSVTTLVRAQSCSTHNAPGTLCTATQMVVKADGQFLVNEIGTRPFTVARYAQLRSYTQQGASTVVVGRPTAEGANDGQGSSARFDTPGSLALNPAGALYVRDKGDNGYSTIRTVQADGLVRTLGKPDGHCTAVSGLSVEMLSNYYGPLATDGAGNLYSIVGQRVLKMRNCEVVVLADLTPFLNNPTSILWKSISSIAADSIGNVYVSTFDGAIFKVDTKGEVTLFAGNAGTTGHMDGQGTAARFAGLGNMATDAAGNIYVVDGLFYDNYRVGPTIRKITPSGLVSTLAGNPAAAPGYSDGSGTGAVFTVDQTPIVSTDLRASIAADSKGNVYVSDPINHVIRKIAPDGRVTTPVGQAWRQGFAAGDLPGMINSPAGIAVRDSMMYITVPNAVLQVKLP</sequence>
<feature type="repeat" description="NHL" evidence="2">
    <location>
        <begin position="1"/>
        <end position="25"/>
    </location>
</feature>
<dbReference type="EMBL" id="JAPCKI010000017">
    <property type="protein sequence ID" value="MDD2179945.1"/>
    <property type="molecule type" value="Genomic_DNA"/>
</dbReference>
<dbReference type="SUPFAM" id="SSF63829">
    <property type="entry name" value="Calcium-dependent phosphotriesterase"/>
    <property type="match status" value="1"/>
</dbReference>
<evidence type="ECO:0000313" key="5">
    <source>
        <dbReference type="Proteomes" id="UP001148932"/>
    </source>
</evidence>
<accession>A0ABT5S1W7</accession>
<keyword evidence="1" id="KW-0677">Repeat</keyword>
<organism evidence="4 5">
    <name type="scientific">Acidovorax benzenivorans</name>
    <dbReference type="NCBI Taxonomy" id="2987520"/>
    <lineage>
        <taxon>Bacteria</taxon>
        <taxon>Pseudomonadati</taxon>
        <taxon>Pseudomonadota</taxon>
        <taxon>Betaproteobacteria</taxon>
        <taxon>Burkholderiales</taxon>
        <taxon>Comamonadaceae</taxon>
        <taxon>Acidovorax</taxon>
    </lineage>
</organism>
<dbReference type="SUPFAM" id="SSF101898">
    <property type="entry name" value="NHL repeat"/>
    <property type="match status" value="2"/>
</dbReference>
<reference evidence="4" key="1">
    <citation type="submission" date="2022-10" db="EMBL/GenBank/DDBJ databases">
        <title>Description of microaerobic benzene degrading bacteria.</title>
        <authorList>
            <person name="Bedics A."/>
            <person name="Tancsics A."/>
            <person name="Banerjee S."/>
        </authorList>
    </citation>
    <scope>NUCLEOTIDE SEQUENCE</scope>
    <source>
        <strain evidence="4">D2M1</strain>
    </source>
</reference>
<gene>
    <name evidence="4" type="ORF">OIN59_21095</name>
</gene>
<feature type="region of interest" description="Disordered" evidence="3">
    <location>
        <begin position="33"/>
        <end position="56"/>
    </location>
</feature>
<dbReference type="Gene3D" id="2.120.10.30">
    <property type="entry name" value="TolB, C-terminal domain"/>
    <property type="match status" value="6"/>
</dbReference>
<keyword evidence="5" id="KW-1185">Reference proteome</keyword>
<dbReference type="Proteomes" id="UP001148932">
    <property type="component" value="Unassembled WGS sequence"/>
</dbReference>
<dbReference type="PROSITE" id="PS51125">
    <property type="entry name" value="NHL"/>
    <property type="match status" value="1"/>
</dbReference>
<evidence type="ECO:0008006" key="6">
    <source>
        <dbReference type="Google" id="ProtNLM"/>
    </source>
</evidence>
<name>A0ABT5S1W7_9BURK</name>
<evidence type="ECO:0000256" key="3">
    <source>
        <dbReference type="SAM" id="MobiDB-lite"/>
    </source>
</evidence>
<dbReference type="InterPro" id="IPR001258">
    <property type="entry name" value="NHL_repeat"/>
</dbReference>
<dbReference type="RefSeq" id="WP_274113553.1">
    <property type="nucleotide sequence ID" value="NZ_JAPCKI010000017.1"/>
</dbReference>
<evidence type="ECO:0000256" key="2">
    <source>
        <dbReference type="PROSITE-ProRule" id="PRU00504"/>
    </source>
</evidence>
<dbReference type="PANTHER" id="PTHR13833">
    <property type="match status" value="1"/>
</dbReference>
<comment type="caution">
    <text evidence="4">The sequence shown here is derived from an EMBL/GenBank/DDBJ whole genome shotgun (WGS) entry which is preliminary data.</text>
</comment>
<evidence type="ECO:0000256" key="1">
    <source>
        <dbReference type="ARBA" id="ARBA00022737"/>
    </source>
</evidence>
<evidence type="ECO:0000313" key="4">
    <source>
        <dbReference type="EMBL" id="MDD2179945.1"/>
    </source>
</evidence>
<dbReference type="PANTHER" id="PTHR13833:SF71">
    <property type="entry name" value="NHL DOMAIN-CONTAINING PROTEIN"/>
    <property type="match status" value="1"/>
</dbReference>
<dbReference type="InterPro" id="IPR011042">
    <property type="entry name" value="6-blade_b-propeller_TolB-like"/>
</dbReference>